<dbReference type="PANTHER" id="PTHR23248">
    <property type="entry name" value="PHOSPHOLIPID SCRAMBLASE-RELATED"/>
    <property type="match status" value="1"/>
</dbReference>
<dbReference type="SUPFAM" id="SSF54518">
    <property type="entry name" value="Tubby C-terminal domain-like"/>
    <property type="match status" value="1"/>
</dbReference>
<comment type="cofactor">
    <cofactor evidence="2">
        <name>Ca(2+)</name>
        <dbReference type="ChEBI" id="CHEBI:29108"/>
    </cofactor>
</comment>
<comment type="similarity">
    <text evidence="1 2">Belongs to the phospholipid scramblase family.</text>
</comment>
<evidence type="ECO:0000256" key="1">
    <source>
        <dbReference type="ARBA" id="ARBA00005350"/>
    </source>
</evidence>
<dbReference type="Pfam" id="PF03803">
    <property type="entry name" value="Scramblase"/>
    <property type="match status" value="1"/>
</dbReference>
<keyword evidence="2" id="KW-0106">Calcium</keyword>
<evidence type="ECO:0000256" key="2">
    <source>
        <dbReference type="RuleBase" id="RU363116"/>
    </source>
</evidence>
<organism evidence="4 5">
    <name type="scientific">Saccoglossus kowalevskii</name>
    <name type="common">Acorn worm</name>
    <dbReference type="NCBI Taxonomy" id="10224"/>
    <lineage>
        <taxon>Eukaryota</taxon>
        <taxon>Metazoa</taxon>
        <taxon>Hemichordata</taxon>
        <taxon>Enteropneusta</taxon>
        <taxon>Harrimaniidae</taxon>
        <taxon>Saccoglossus</taxon>
    </lineage>
</organism>
<accession>A0ABM0LZT9</accession>
<dbReference type="PANTHER" id="PTHR23248:SF63">
    <property type="entry name" value="PHOSPHOLIPID SCRAMBLASE"/>
    <property type="match status" value="1"/>
</dbReference>
<reference evidence="5" key="1">
    <citation type="submission" date="2025-08" db="UniProtKB">
        <authorList>
            <consortium name="RefSeq"/>
        </authorList>
    </citation>
    <scope>IDENTIFICATION</scope>
    <source>
        <tissue evidence="5">Testes</tissue>
    </source>
</reference>
<keyword evidence="2" id="KW-0449">Lipoprotein</keyword>
<comment type="function">
    <text evidence="2">May mediate accelerated ATP-independent bidirectional transbilayer migration of phospholipids upon binding calcium ions that results in a loss of phospholipid asymmetry in the plasma membrane.</text>
</comment>
<gene>
    <name evidence="5" type="primary">LOC100375163</name>
</gene>
<keyword evidence="2" id="KW-0564">Palmitate</keyword>
<dbReference type="InterPro" id="IPR005552">
    <property type="entry name" value="Scramblase"/>
</dbReference>
<protein>
    <recommendedName>
        <fullName evidence="2">Phospholipid scramblase</fullName>
    </recommendedName>
</protein>
<dbReference type="GeneID" id="100375163"/>
<evidence type="ECO:0000313" key="4">
    <source>
        <dbReference type="Proteomes" id="UP000694865"/>
    </source>
</evidence>
<keyword evidence="4" id="KW-1185">Reference proteome</keyword>
<dbReference type="Proteomes" id="UP000694865">
    <property type="component" value="Unplaced"/>
</dbReference>
<name>A0ABM0LZT9_SACKO</name>
<feature type="region of interest" description="Disordered" evidence="3">
    <location>
        <begin position="1"/>
        <end position="22"/>
    </location>
</feature>
<sequence>MTTETEVVQLQPEAGKWSGDPPPQSLACPPGLEYLTQIDQLLIHQQVELLEAITGWETKNKYQIKNSVGQQIYFAREETGLCMRLCCGPARGFQIHITDNAGNEVIRVVREFKCCAGCCWCANSDCCAFELRVEAPIGNIVGYVRQTQSCWIGHFDIMNAERETVLKIKGPCCVCQTICCTADLNFMVYSRDMDNEIGRVSKQWPGLLKEMFTDTDNFGVTFPIDLDVKIKATLLGAVFLIDFMYFEHSGGGQSS</sequence>
<evidence type="ECO:0000256" key="3">
    <source>
        <dbReference type="SAM" id="MobiDB-lite"/>
    </source>
</evidence>
<dbReference type="RefSeq" id="XP_006813280.1">
    <property type="nucleotide sequence ID" value="XM_006813217.1"/>
</dbReference>
<evidence type="ECO:0000313" key="5">
    <source>
        <dbReference type="RefSeq" id="XP_006813280.1"/>
    </source>
</evidence>
<dbReference type="InterPro" id="IPR025659">
    <property type="entry name" value="Tubby-like_C"/>
</dbReference>
<proteinExistence type="inferred from homology"/>